<dbReference type="InterPro" id="IPR043519">
    <property type="entry name" value="NT_sf"/>
</dbReference>
<dbReference type="EMBL" id="CP002529">
    <property type="protein sequence ID" value="ADY01044.1"/>
    <property type="molecule type" value="Genomic_DNA"/>
</dbReference>
<sequence length="176" mass="20503">MEIPQAVSVIISMLKQLGFRVFLIGARALAFYGIVRETGDWDLTIDKPFSVEIRDLITNKLRDLGYNVQWRKWGFYVDINDVHIDINYMPLTLDKEFIEKAKFFGDLLIPSIEDLIILKLMSGERKDIEDVKHLLRLPNLDIHYLIKRSRQAGIDKDLLKIAKRIGLRLNDEAIHI</sequence>
<keyword evidence="3" id="KW-1185">Reference proteome</keyword>
<dbReference type="HOGENOM" id="CLU_1521959_0_0_2"/>
<accession>F0QWJ6</accession>
<dbReference type="KEGG" id="vmo:VMUT_0834"/>
<feature type="domain" description="DUF6036" evidence="1">
    <location>
        <begin position="20"/>
        <end position="149"/>
    </location>
</feature>
<name>F0QWJ6_VULM7</name>
<dbReference type="SUPFAM" id="SSF81301">
    <property type="entry name" value="Nucleotidyltransferase"/>
    <property type="match status" value="1"/>
</dbReference>
<dbReference type="GeneID" id="10288486"/>
<evidence type="ECO:0000259" key="1">
    <source>
        <dbReference type="Pfam" id="PF19502"/>
    </source>
</evidence>
<proteinExistence type="predicted"/>
<protein>
    <recommendedName>
        <fullName evidence="1">DUF6036 domain-containing protein</fullName>
    </recommendedName>
</protein>
<dbReference type="Gene3D" id="3.30.460.40">
    <property type="match status" value="1"/>
</dbReference>
<dbReference type="RefSeq" id="WP_013604206.1">
    <property type="nucleotide sequence ID" value="NC_015151.1"/>
</dbReference>
<organism evidence="2 3">
    <name type="scientific">Vulcanisaeta moutnovskia (strain 768-28)</name>
    <dbReference type="NCBI Taxonomy" id="985053"/>
    <lineage>
        <taxon>Archaea</taxon>
        <taxon>Thermoproteota</taxon>
        <taxon>Thermoprotei</taxon>
        <taxon>Thermoproteales</taxon>
        <taxon>Thermoproteaceae</taxon>
        <taxon>Vulcanisaeta</taxon>
    </lineage>
</organism>
<dbReference type="Proteomes" id="UP000007485">
    <property type="component" value="Chromosome"/>
</dbReference>
<evidence type="ECO:0000313" key="3">
    <source>
        <dbReference type="Proteomes" id="UP000007485"/>
    </source>
</evidence>
<dbReference type="AlphaFoldDB" id="F0QWJ6"/>
<gene>
    <name evidence="2" type="ordered locus">VMUT_0834</name>
</gene>
<reference evidence="2 3" key="1">
    <citation type="journal article" date="2011" name="J. Bacteriol.">
        <title>Complete genome sequence of 'Vulcanisaeta moutnovskia' strain 768-28, a novel member of the hyperthermophilic crenarchaeal genus vulcanisaeta.</title>
        <authorList>
            <person name="Gumerov V.M."/>
            <person name="Mardanov A.V."/>
            <person name="Beletsky A.V."/>
            <person name="Prokofeva M.I."/>
            <person name="Bonch-Osmolovskaya E.A."/>
            <person name="Ravin N.V."/>
            <person name="Skryabin K.G."/>
        </authorList>
    </citation>
    <scope>NUCLEOTIDE SEQUENCE [LARGE SCALE GENOMIC DNA]</scope>
    <source>
        <strain evidence="2 3">768-28</strain>
    </source>
</reference>
<dbReference type="STRING" id="985053.VMUT_0834"/>
<dbReference type="OrthoDB" id="26136at2157"/>
<dbReference type="Pfam" id="PF19502">
    <property type="entry name" value="DUF6036"/>
    <property type="match status" value="1"/>
</dbReference>
<dbReference type="InterPro" id="IPR045792">
    <property type="entry name" value="DUF6036"/>
</dbReference>
<evidence type="ECO:0000313" key="2">
    <source>
        <dbReference type="EMBL" id="ADY01044.1"/>
    </source>
</evidence>
<dbReference type="eggNOG" id="arCOG04119">
    <property type="taxonomic scope" value="Archaea"/>
</dbReference>